<name>A0A1I6NRW9_9CAUL</name>
<gene>
    <name evidence="4" type="ORF">SAMN05192570_0415</name>
</gene>
<feature type="chain" id="PRO_5011630774" description="Cell wall hydrolase" evidence="3">
    <location>
        <begin position="21"/>
        <end position="146"/>
    </location>
</feature>
<dbReference type="Proteomes" id="UP000198788">
    <property type="component" value="Unassembled WGS sequence"/>
</dbReference>
<organism evidence="4 5">
    <name type="scientific">Brevundimonas viscosa</name>
    <dbReference type="NCBI Taxonomy" id="871741"/>
    <lineage>
        <taxon>Bacteria</taxon>
        <taxon>Pseudomonadati</taxon>
        <taxon>Pseudomonadota</taxon>
        <taxon>Alphaproteobacteria</taxon>
        <taxon>Caulobacterales</taxon>
        <taxon>Caulobacteraceae</taxon>
        <taxon>Brevundimonas</taxon>
    </lineage>
</organism>
<proteinExistence type="predicted"/>
<evidence type="ECO:0000256" key="3">
    <source>
        <dbReference type="SAM" id="SignalP"/>
    </source>
</evidence>
<feature type="compositionally biased region" description="Low complexity" evidence="2">
    <location>
        <begin position="67"/>
        <end position="83"/>
    </location>
</feature>
<evidence type="ECO:0000256" key="1">
    <source>
        <dbReference type="SAM" id="Coils"/>
    </source>
</evidence>
<sequence length="146" mass="15625">MHRIVLTGALALTLAAPALAQTPQAVPGSAEWLRMRGDTYHRAPDAEQNPAEVEATARLNADIAARNQTAAQTEAEAQAAWESENAKWRSESAAAETARAQWEADVAAAEAARAQWERDRAAWEAEVARCRASGRPCVTAPPTAPK</sequence>
<protein>
    <recommendedName>
        <fullName evidence="6">Cell wall hydrolase</fullName>
    </recommendedName>
</protein>
<dbReference type="OrthoDB" id="7205994at2"/>
<feature type="coiled-coil region" evidence="1">
    <location>
        <begin position="99"/>
        <end position="126"/>
    </location>
</feature>
<keyword evidence="1" id="KW-0175">Coiled coil</keyword>
<evidence type="ECO:0000313" key="4">
    <source>
        <dbReference type="EMBL" id="SFS30648.1"/>
    </source>
</evidence>
<feature type="region of interest" description="Disordered" evidence="2">
    <location>
        <begin position="67"/>
        <end position="96"/>
    </location>
</feature>
<feature type="signal peptide" evidence="3">
    <location>
        <begin position="1"/>
        <end position="20"/>
    </location>
</feature>
<reference evidence="5" key="1">
    <citation type="submission" date="2016-10" db="EMBL/GenBank/DDBJ databases">
        <authorList>
            <person name="Varghese N."/>
            <person name="Submissions S."/>
        </authorList>
    </citation>
    <scope>NUCLEOTIDE SEQUENCE [LARGE SCALE GENOMIC DNA]</scope>
    <source>
        <strain evidence="5">CGMCC 1.10683</strain>
    </source>
</reference>
<dbReference type="EMBL" id="FOZV01000001">
    <property type="protein sequence ID" value="SFS30648.1"/>
    <property type="molecule type" value="Genomic_DNA"/>
</dbReference>
<dbReference type="AlphaFoldDB" id="A0A1I6NRW9"/>
<dbReference type="STRING" id="871741.SAMN05192570_0415"/>
<evidence type="ECO:0008006" key="6">
    <source>
        <dbReference type="Google" id="ProtNLM"/>
    </source>
</evidence>
<evidence type="ECO:0000313" key="5">
    <source>
        <dbReference type="Proteomes" id="UP000198788"/>
    </source>
</evidence>
<keyword evidence="5" id="KW-1185">Reference proteome</keyword>
<evidence type="ECO:0000256" key="2">
    <source>
        <dbReference type="SAM" id="MobiDB-lite"/>
    </source>
</evidence>
<dbReference type="RefSeq" id="WP_092306247.1">
    <property type="nucleotide sequence ID" value="NZ_FOZV01000001.1"/>
</dbReference>
<accession>A0A1I6NRW9</accession>
<keyword evidence="3" id="KW-0732">Signal</keyword>